<dbReference type="InterPro" id="IPR029052">
    <property type="entry name" value="Metallo-depent_PP-like"/>
</dbReference>
<keyword evidence="3" id="KW-1185">Reference proteome</keyword>
<dbReference type="EMBL" id="BSFJ01000010">
    <property type="protein sequence ID" value="GLK72275.1"/>
    <property type="molecule type" value="Genomic_DNA"/>
</dbReference>
<evidence type="ECO:0000259" key="1">
    <source>
        <dbReference type="Pfam" id="PF00149"/>
    </source>
</evidence>
<comment type="caution">
    <text evidence="2">The sequence shown here is derived from an EMBL/GenBank/DDBJ whole genome shotgun (WGS) entry which is preliminary data.</text>
</comment>
<dbReference type="GO" id="GO:0016787">
    <property type="term" value="F:hydrolase activity"/>
    <property type="evidence" value="ECO:0007669"/>
    <property type="project" value="InterPro"/>
</dbReference>
<dbReference type="RefSeq" id="WP_213373582.1">
    <property type="nucleotide sequence ID" value="NZ_BSFJ01000010.1"/>
</dbReference>
<dbReference type="InterPro" id="IPR026336">
    <property type="entry name" value="PdeM-like"/>
</dbReference>
<dbReference type="NCBIfam" id="TIGR04123">
    <property type="entry name" value="P_estr_lig_assc"/>
    <property type="match status" value="1"/>
</dbReference>
<organism evidence="2 3">
    <name type="scientific">Ancylobacter dichloromethanicus</name>
    <dbReference type="NCBI Taxonomy" id="518825"/>
    <lineage>
        <taxon>Bacteria</taxon>
        <taxon>Pseudomonadati</taxon>
        <taxon>Pseudomonadota</taxon>
        <taxon>Alphaproteobacteria</taxon>
        <taxon>Hyphomicrobiales</taxon>
        <taxon>Xanthobacteraceae</taxon>
        <taxon>Ancylobacter</taxon>
    </lineage>
</organism>
<dbReference type="PANTHER" id="PTHR39323:SF1">
    <property type="entry name" value="BLR1149 PROTEIN"/>
    <property type="match status" value="1"/>
</dbReference>
<gene>
    <name evidence="2" type="ORF">GCM10017643_23910</name>
</gene>
<dbReference type="SUPFAM" id="SSF56300">
    <property type="entry name" value="Metallo-dependent phosphatases"/>
    <property type="match status" value="1"/>
</dbReference>
<reference evidence="2" key="1">
    <citation type="journal article" date="2014" name="Int. J. Syst. Evol. Microbiol.">
        <title>Complete genome sequence of Corynebacterium casei LMG S-19264T (=DSM 44701T), isolated from a smear-ripened cheese.</title>
        <authorList>
            <consortium name="US DOE Joint Genome Institute (JGI-PGF)"/>
            <person name="Walter F."/>
            <person name="Albersmeier A."/>
            <person name="Kalinowski J."/>
            <person name="Ruckert C."/>
        </authorList>
    </citation>
    <scope>NUCLEOTIDE SEQUENCE</scope>
    <source>
        <strain evidence="2">VKM B-2484</strain>
    </source>
</reference>
<accession>A0A9W6JAI2</accession>
<reference evidence="2" key="2">
    <citation type="submission" date="2023-01" db="EMBL/GenBank/DDBJ databases">
        <authorList>
            <person name="Sun Q."/>
            <person name="Evtushenko L."/>
        </authorList>
    </citation>
    <scope>NUCLEOTIDE SEQUENCE</scope>
    <source>
        <strain evidence="2">VKM B-2484</strain>
    </source>
</reference>
<dbReference type="InterPro" id="IPR004843">
    <property type="entry name" value="Calcineurin-like_PHP"/>
</dbReference>
<feature type="domain" description="Calcineurin-like phosphoesterase" evidence="1">
    <location>
        <begin position="42"/>
        <end position="133"/>
    </location>
</feature>
<sequence>MPTTTATATAGDEGTNEGEIALAGARLVLDPTGALWWPAERALLVADLHLEKGSAFAARGVPLPPYDSRATLSLLELVVARWNPRTIIALGDSFHDRGGAGRLGEEERASLASLARGRDMVWIAGNHDPEPMPGLAGMHAGELRIGPLTLRHEPAGPLPAMGDGRQAAPGEVAGHFHPVARLVLRGRSLRRRCFATDGRRLVMPALGAYAGGLNIRDAALAGLFGGDFDAHVVGAARTYRIAHHACLPDR</sequence>
<proteinExistence type="predicted"/>
<dbReference type="Pfam" id="PF00149">
    <property type="entry name" value="Metallophos"/>
    <property type="match status" value="1"/>
</dbReference>
<dbReference type="Proteomes" id="UP001143370">
    <property type="component" value="Unassembled WGS sequence"/>
</dbReference>
<dbReference type="InterPro" id="IPR024173">
    <property type="entry name" value="Pesterase_MJ0037-like"/>
</dbReference>
<protein>
    <submittedName>
        <fullName evidence="2">Metallophosphatase</fullName>
    </submittedName>
</protein>
<name>A0A9W6JAI2_9HYPH</name>
<dbReference type="PIRSF" id="PIRSF000887">
    <property type="entry name" value="Pesterase_MJ0037"/>
    <property type="match status" value="1"/>
</dbReference>
<evidence type="ECO:0000313" key="3">
    <source>
        <dbReference type="Proteomes" id="UP001143370"/>
    </source>
</evidence>
<evidence type="ECO:0000313" key="2">
    <source>
        <dbReference type="EMBL" id="GLK72275.1"/>
    </source>
</evidence>
<dbReference type="AlphaFoldDB" id="A0A9W6JAI2"/>
<dbReference type="PANTHER" id="PTHR39323">
    <property type="entry name" value="BLR1149 PROTEIN"/>
    <property type="match status" value="1"/>
</dbReference>